<feature type="region of interest" description="Disordered" evidence="1">
    <location>
        <begin position="722"/>
        <end position="764"/>
    </location>
</feature>
<feature type="region of interest" description="Disordered" evidence="1">
    <location>
        <begin position="563"/>
        <end position="586"/>
    </location>
</feature>
<evidence type="ECO:0000256" key="1">
    <source>
        <dbReference type="SAM" id="MobiDB-lite"/>
    </source>
</evidence>
<feature type="compositionally biased region" description="Low complexity" evidence="1">
    <location>
        <begin position="478"/>
        <end position="504"/>
    </location>
</feature>
<dbReference type="STRING" id="1675527.AIOL_002734"/>
<dbReference type="AlphaFoldDB" id="A0A0J9E4U2"/>
<accession>A0A0J9E4U2</accession>
<feature type="compositionally biased region" description="Low complexity" evidence="1">
    <location>
        <begin position="252"/>
        <end position="268"/>
    </location>
</feature>
<evidence type="ECO:0000256" key="2">
    <source>
        <dbReference type="SAM" id="Phobius"/>
    </source>
</evidence>
<comment type="caution">
    <text evidence="3">The sequence shown here is derived from an EMBL/GenBank/DDBJ whole genome shotgun (WGS) entry which is preliminary data.</text>
</comment>
<dbReference type="EMBL" id="LFTY01000002">
    <property type="protein sequence ID" value="KMW57766.1"/>
    <property type="molecule type" value="Genomic_DNA"/>
</dbReference>
<feature type="region of interest" description="Disordered" evidence="1">
    <location>
        <begin position="452"/>
        <end position="514"/>
    </location>
</feature>
<organism evidence="3 4">
    <name type="scientific">Candidatus Rhodobacter oscarellae</name>
    <dbReference type="NCBI Taxonomy" id="1675527"/>
    <lineage>
        <taxon>Bacteria</taxon>
        <taxon>Pseudomonadati</taxon>
        <taxon>Pseudomonadota</taxon>
        <taxon>Alphaproteobacteria</taxon>
        <taxon>Rhodobacterales</taxon>
        <taxon>Rhodobacter group</taxon>
        <taxon>Rhodobacter</taxon>
    </lineage>
</organism>
<feature type="compositionally biased region" description="Low complexity" evidence="1">
    <location>
        <begin position="221"/>
        <end position="231"/>
    </location>
</feature>
<proteinExistence type="predicted"/>
<feature type="compositionally biased region" description="Low complexity" evidence="1">
    <location>
        <begin position="563"/>
        <end position="583"/>
    </location>
</feature>
<keyword evidence="2" id="KW-1133">Transmembrane helix</keyword>
<reference evidence="3 4" key="1">
    <citation type="submission" date="2015-06" db="EMBL/GenBank/DDBJ databases">
        <title>Draft genome sequence of an Alphaproteobacteria species associated to the Mediterranean sponge Oscarella lobularis.</title>
        <authorList>
            <person name="Jourda C."/>
            <person name="Santini S."/>
            <person name="Claverie J.-M."/>
        </authorList>
    </citation>
    <scope>NUCLEOTIDE SEQUENCE [LARGE SCALE GENOMIC DNA]</scope>
    <source>
        <strain evidence="3">IGS</strain>
    </source>
</reference>
<evidence type="ECO:0000313" key="4">
    <source>
        <dbReference type="Proteomes" id="UP000037178"/>
    </source>
</evidence>
<keyword evidence="3" id="KW-0396">Initiation factor</keyword>
<dbReference type="OrthoDB" id="7870459at2"/>
<feature type="compositionally biased region" description="Pro residues" evidence="1">
    <location>
        <begin position="288"/>
        <end position="302"/>
    </location>
</feature>
<dbReference type="Proteomes" id="UP000037178">
    <property type="component" value="Unassembled WGS sequence"/>
</dbReference>
<feature type="compositionally biased region" description="Basic residues" evidence="1">
    <location>
        <begin position="210"/>
        <end position="220"/>
    </location>
</feature>
<feature type="region of interest" description="Disordered" evidence="1">
    <location>
        <begin position="856"/>
        <end position="878"/>
    </location>
</feature>
<protein>
    <submittedName>
        <fullName evidence="3">Translation initiation factor 2 (IF-2 GTPase)</fullName>
    </submittedName>
</protein>
<keyword evidence="4" id="KW-1185">Reference proteome</keyword>
<feature type="transmembrane region" description="Helical" evidence="2">
    <location>
        <begin position="419"/>
        <end position="441"/>
    </location>
</feature>
<keyword evidence="3" id="KW-0648">Protein biosynthesis</keyword>
<evidence type="ECO:0000313" key="3">
    <source>
        <dbReference type="EMBL" id="KMW57766.1"/>
    </source>
</evidence>
<keyword evidence="2" id="KW-0472">Membrane</keyword>
<keyword evidence="2" id="KW-0812">Transmembrane</keyword>
<dbReference type="PATRIC" id="fig|1675527.3.peg.2862"/>
<dbReference type="GO" id="GO:0003743">
    <property type="term" value="F:translation initiation factor activity"/>
    <property type="evidence" value="ECO:0007669"/>
    <property type="project" value="UniProtKB-KW"/>
</dbReference>
<sequence length="970" mass="100126">MKPNFALNLTHEGISLLHRAKTGWTLLGDVRLDDPDLNARLKVLRETAVDLEQGGIACKLVIPDSQILYTEIPAPGPDEAARLRQIREGLAGLTPYAVEDLVFDWKGMGTKAQVAVVAQETLREAESFANDFRFNPVSFVGMPHSDGFEGEPFFGVTEAASAILEGGDTLEPDLVAIEVIGESASAPQKAKPPPAEDTAAPDPEPAEKPKPKKSKKKKKAATPAAPAAKVPSDGDAPASATKETEETDEPAAEAPASTEEETAAVTFASRRGHASATAEPASSYLARPHPPVAPLEPLPPEPAEPRDQVDRYSALDIDDVPDLPHWNTEDAAKATPPPVAPEPIPAAALSAPVIAPKPNGAGGAAMPAESRFALGGLPGTSPNRLRDRKAAIAAAGQEASSMTVFGERGTAGTRGKPKYLGLTLTFLLLLALGVAALWSMLFAPDGAPETPPQIAAIQPTGPIEGGAEAGVGPATSLVPSARPAAAEAPPAPEVTAPEVASPEPGDSGADVVASTQEPAPLQNAIDSAVNAALGPAPAAEADLPDTTPAAPLGETTTALETDPAAANDSATAPAPDAASGTPPETDTAEPVIEVARLDPPAAIDLSQSAPPDRVTEAPPSRAEAERRYATSGVWQLDPDAPADPQDGDRLEGLQLASLDPSLQAATPQGLPSAGPDARPVTLAPPAPLGVSFDLDERGLVRASPGGTLAPSGTVVYLGLPPVTPQLRPGTPEPSSTPEPTVITPEQPEAPAQTSITPQEPVLTPEQERLREFRPQARPANFEETFNQAPNGENFTETELAAIRPVIRPPSIQEEVAADEAPVAGEDATELAVAASRLPKGRPASVATSARRALASARVTASREVVEPPTQGSRTSPTRDVAAAVVPRIPSRASVAKAATEKNAINLSKVNLIGVYGSPSDRRALVRLKSGRYVKVVVGDRVDGGRVAAIGQAELRYVKGGRNITLKLPRG</sequence>
<name>A0A0J9E4U2_9RHOB</name>
<dbReference type="RefSeq" id="WP_049643459.1">
    <property type="nucleotide sequence ID" value="NZ_LFTY01000002.1"/>
</dbReference>
<gene>
    <name evidence="3" type="ORF">AIOL_002734</name>
</gene>
<feature type="region of interest" description="Disordered" evidence="1">
    <location>
        <begin position="603"/>
        <end position="649"/>
    </location>
</feature>
<feature type="region of interest" description="Disordered" evidence="1">
    <location>
        <begin position="183"/>
        <end position="318"/>
    </location>
</feature>